<evidence type="ECO:0000313" key="2">
    <source>
        <dbReference type="Proteomes" id="UP001597045"/>
    </source>
</evidence>
<evidence type="ECO:0000313" key="1">
    <source>
        <dbReference type="EMBL" id="MFD1052046.1"/>
    </source>
</evidence>
<feature type="non-terminal residue" evidence="1">
    <location>
        <position position="1"/>
    </location>
</feature>
<accession>A0ABW3MNH4</accession>
<name>A0ABW3MNH4_9PSEU</name>
<dbReference type="Proteomes" id="UP001597045">
    <property type="component" value="Unassembled WGS sequence"/>
</dbReference>
<organism evidence="1 2">
    <name type="scientific">Kibdelosporangium lantanae</name>
    <dbReference type="NCBI Taxonomy" id="1497396"/>
    <lineage>
        <taxon>Bacteria</taxon>
        <taxon>Bacillati</taxon>
        <taxon>Actinomycetota</taxon>
        <taxon>Actinomycetes</taxon>
        <taxon>Pseudonocardiales</taxon>
        <taxon>Pseudonocardiaceae</taxon>
        <taxon>Kibdelosporangium</taxon>
    </lineage>
</organism>
<proteinExistence type="predicted"/>
<sequence length="139" mass="15609">NATPSVDAVALLRTDPKVSANVKSMLTPCAVDRYPVDTRYVDVTHDGVLDLVVMVSTCDTKFPGFDPRTNLAGYVYDLKTTPPTNIFTNEQPWMDIETVDSDVYLEIYEFGPRDKSCCPSQPKITLYRWNGTALEPLRK</sequence>
<protein>
    <submittedName>
        <fullName evidence="1">Uncharacterized protein</fullName>
    </submittedName>
</protein>
<dbReference type="EMBL" id="JBHTIS010004085">
    <property type="protein sequence ID" value="MFD1052046.1"/>
    <property type="molecule type" value="Genomic_DNA"/>
</dbReference>
<comment type="caution">
    <text evidence="1">The sequence shown here is derived from an EMBL/GenBank/DDBJ whole genome shotgun (WGS) entry which is preliminary data.</text>
</comment>
<gene>
    <name evidence="1" type="ORF">ACFQ1S_43995</name>
</gene>
<reference evidence="2" key="1">
    <citation type="journal article" date="2019" name="Int. J. Syst. Evol. Microbiol.">
        <title>The Global Catalogue of Microorganisms (GCM) 10K type strain sequencing project: providing services to taxonomists for standard genome sequencing and annotation.</title>
        <authorList>
            <consortium name="The Broad Institute Genomics Platform"/>
            <consortium name="The Broad Institute Genome Sequencing Center for Infectious Disease"/>
            <person name="Wu L."/>
            <person name="Ma J."/>
        </authorList>
    </citation>
    <scope>NUCLEOTIDE SEQUENCE [LARGE SCALE GENOMIC DNA]</scope>
    <source>
        <strain evidence="2">JCM 31486</strain>
    </source>
</reference>
<keyword evidence="2" id="KW-1185">Reference proteome</keyword>